<dbReference type="PANTHER" id="PTHR11476:SF7">
    <property type="entry name" value="HISTIDINE--TRNA LIGASE"/>
    <property type="match status" value="1"/>
</dbReference>
<dbReference type="NCBIfam" id="TIGR00442">
    <property type="entry name" value="hisS"/>
    <property type="match status" value="1"/>
</dbReference>
<comment type="similarity">
    <text evidence="1 9">Belongs to the class-II aminoacyl-tRNA synthetase family.</text>
</comment>
<evidence type="ECO:0000256" key="2">
    <source>
        <dbReference type="ARBA" id="ARBA00011738"/>
    </source>
</evidence>
<dbReference type="InterPro" id="IPR004154">
    <property type="entry name" value="Anticodon-bd"/>
</dbReference>
<evidence type="ECO:0000256" key="9">
    <source>
        <dbReference type="HAMAP-Rule" id="MF_00127"/>
    </source>
</evidence>
<dbReference type="InterPro" id="IPR033656">
    <property type="entry name" value="HisRS_anticodon"/>
</dbReference>
<proteinExistence type="inferred from homology"/>
<keyword evidence="5 9" id="KW-0067">ATP-binding</keyword>
<evidence type="ECO:0000256" key="1">
    <source>
        <dbReference type="ARBA" id="ARBA00008226"/>
    </source>
</evidence>
<dbReference type="GO" id="GO:0005524">
    <property type="term" value="F:ATP binding"/>
    <property type="evidence" value="ECO:0007669"/>
    <property type="project" value="UniProtKB-UniRule"/>
</dbReference>
<dbReference type="GO" id="GO:0004821">
    <property type="term" value="F:histidine-tRNA ligase activity"/>
    <property type="evidence" value="ECO:0007669"/>
    <property type="project" value="UniProtKB-UniRule"/>
</dbReference>
<dbReference type="Gene3D" id="3.40.50.800">
    <property type="entry name" value="Anticodon-binding domain"/>
    <property type="match status" value="1"/>
</dbReference>
<dbReference type="PROSITE" id="PS50862">
    <property type="entry name" value="AA_TRNA_LIGASE_II"/>
    <property type="match status" value="1"/>
</dbReference>
<dbReference type="InterPro" id="IPR045864">
    <property type="entry name" value="aa-tRNA-synth_II/BPL/LPL"/>
</dbReference>
<reference evidence="12" key="2">
    <citation type="submission" date="2021-04" db="EMBL/GenBank/DDBJ databases">
        <authorList>
            <person name="Zhang T."/>
            <person name="Zhang Y."/>
            <person name="Lu D."/>
            <person name="Zuo D."/>
            <person name="Du Z."/>
        </authorList>
    </citation>
    <scope>NUCLEOTIDE SEQUENCE</scope>
    <source>
        <strain evidence="12">JR1</strain>
    </source>
</reference>
<dbReference type="GO" id="GO:0006427">
    <property type="term" value="P:histidyl-tRNA aminoacylation"/>
    <property type="evidence" value="ECO:0007669"/>
    <property type="project" value="UniProtKB-UniRule"/>
</dbReference>
<comment type="subcellular location">
    <subcellularLocation>
        <location evidence="9">Cytoplasm</location>
    </subcellularLocation>
</comment>
<dbReference type="PIRSF" id="PIRSF001549">
    <property type="entry name" value="His-tRNA_synth"/>
    <property type="match status" value="1"/>
</dbReference>
<dbReference type="CDD" id="cd00859">
    <property type="entry name" value="HisRS_anticodon"/>
    <property type="match status" value="1"/>
</dbReference>
<evidence type="ECO:0000313" key="13">
    <source>
        <dbReference type="Proteomes" id="UP000679220"/>
    </source>
</evidence>
<keyword evidence="7 9" id="KW-0030">Aminoacyl-tRNA synthetase</keyword>
<feature type="binding site" evidence="10">
    <location>
        <position position="177"/>
    </location>
    <ligand>
        <name>L-histidine</name>
        <dbReference type="ChEBI" id="CHEBI:57595"/>
    </ligand>
</feature>
<dbReference type="EMBL" id="JAGTAR010000019">
    <property type="protein sequence ID" value="MBR8536422.1"/>
    <property type="molecule type" value="Genomic_DNA"/>
</dbReference>
<dbReference type="Proteomes" id="UP000679220">
    <property type="component" value="Unassembled WGS sequence"/>
</dbReference>
<feature type="binding site" evidence="10">
    <location>
        <begin position="329"/>
        <end position="330"/>
    </location>
    <ligand>
        <name>L-histidine</name>
        <dbReference type="ChEBI" id="CHEBI:57595"/>
    </ligand>
</feature>
<organism evidence="12 13">
    <name type="scientific">Carboxylicivirga sediminis</name>
    <dbReference type="NCBI Taxonomy" id="2006564"/>
    <lineage>
        <taxon>Bacteria</taxon>
        <taxon>Pseudomonadati</taxon>
        <taxon>Bacteroidota</taxon>
        <taxon>Bacteroidia</taxon>
        <taxon>Marinilabiliales</taxon>
        <taxon>Marinilabiliaceae</taxon>
        <taxon>Carboxylicivirga</taxon>
    </lineage>
</organism>
<comment type="catalytic activity">
    <reaction evidence="8 9">
        <text>tRNA(His) + L-histidine + ATP = L-histidyl-tRNA(His) + AMP + diphosphate + H(+)</text>
        <dbReference type="Rhea" id="RHEA:17313"/>
        <dbReference type="Rhea" id="RHEA-COMP:9665"/>
        <dbReference type="Rhea" id="RHEA-COMP:9689"/>
        <dbReference type="ChEBI" id="CHEBI:15378"/>
        <dbReference type="ChEBI" id="CHEBI:30616"/>
        <dbReference type="ChEBI" id="CHEBI:33019"/>
        <dbReference type="ChEBI" id="CHEBI:57595"/>
        <dbReference type="ChEBI" id="CHEBI:78442"/>
        <dbReference type="ChEBI" id="CHEBI:78527"/>
        <dbReference type="ChEBI" id="CHEBI:456215"/>
        <dbReference type="EC" id="6.1.1.21"/>
    </reaction>
</comment>
<dbReference type="HAMAP" id="MF_00127">
    <property type="entry name" value="His_tRNA_synth"/>
    <property type="match status" value="1"/>
</dbReference>
<evidence type="ECO:0000259" key="11">
    <source>
        <dbReference type="PROSITE" id="PS50862"/>
    </source>
</evidence>
<keyword evidence="4 9" id="KW-0547">Nucleotide-binding</keyword>
<evidence type="ECO:0000256" key="6">
    <source>
        <dbReference type="ARBA" id="ARBA00022917"/>
    </source>
</evidence>
<evidence type="ECO:0000313" key="12">
    <source>
        <dbReference type="EMBL" id="MBR8536422.1"/>
    </source>
</evidence>
<feature type="binding site" evidence="10">
    <location>
        <position position="163"/>
    </location>
    <ligand>
        <name>L-histidine</name>
        <dbReference type="ChEBI" id="CHEBI:57595"/>
    </ligand>
</feature>
<dbReference type="Pfam" id="PF13393">
    <property type="entry name" value="tRNA-synt_His"/>
    <property type="match status" value="1"/>
</dbReference>
<name>A0A941F4R2_9BACT</name>
<dbReference type="InterPro" id="IPR015807">
    <property type="entry name" value="His-tRNA-ligase"/>
</dbReference>
<dbReference type="SUPFAM" id="SSF55681">
    <property type="entry name" value="Class II aaRS and biotin synthetases"/>
    <property type="match status" value="1"/>
</dbReference>
<sequence length="485" mass="54598">MAQKPSIPKGTRDFSPVEMVKRNYIFDTVKSVFQKYGYLPIETPAMENLSTLLGKYGEEGDKLLFKILNSGDYSSKFLQELEYTDKLDDLADKNEFEVYRAEGKKNKELSEKFGTRVSNIMTPIICEKGLRYDLTVPFARFVVQHQNEISFPFKRYQIQPVWRADRPQKGRYREFFQCDVDVVGSNSLLNEVELIQIVDEVYRLLNINVVLKLNNRKILSGIAEIIDASDKIVDITVAIDKLDKIGLDKVNEELASKGLSAEAIDTIQPIIMLSGTNREKVTRLREVLATSEIGLKGVDELEVVLNYLDVLKLDLEVELDLTLARGLNYYTGAIFEVKAKDVAIGSITGGGRYDDLTGIFGLKDVSGVGISFGADRIYDVMNQLELFPKADGAKTRAMFVNFGGEDELYALQILNEVRKAGINAELFPDAVKMKKQMNYANKKEIPFVLLAGEEERKANTLTVKNMESGEQSQLTVDELIKVISI</sequence>
<comment type="subunit">
    <text evidence="2 9">Homodimer.</text>
</comment>
<evidence type="ECO:0000256" key="8">
    <source>
        <dbReference type="ARBA" id="ARBA00047639"/>
    </source>
</evidence>
<evidence type="ECO:0000256" key="4">
    <source>
        <dbReference type="ARBA" id="ARBA00022741"/>
    </source>
</evidence>
<dbReference type="InterPro" id="IPR041715">
    <property type="entry name" value="HisRS-like_core"/>
</dbReference>
<dbReference type="InterPro" id="IPR006195">
    <property type="entry name" value="aa-tRNA-synth_II"/>
</dbReference>
<dbReference type="Pfam" id="PF03129">
    <property type="entry name" value="HGTP_anticodon"/>
    <property type="match status" value="1"/>
</dbReference>
<dbReference type="PANTHER" id="PTHR11476">
    <property type="entry name" value="HISTIDYL-TRNA SYNTHETASE"/>
    <property type="match status" value="1"/>
</dbReference>
<protein>
    <recommendedName>
        <fullName evidence="9">Histidine--tRNA ligase</fullName>
        <ecNumber evidence="9">6.1.1.21</ecNumber>
    </recommendedName>
    <alternativeName>
        <fullName evidence="9">Histidyl-tRNA synthetase</fullName>
        <shortName evidence="9">HisRS</shortName>
    </alternativeName>
</protein>
<feature type="binding site" evidence="10">
    <location>
        <position position="181"/>
    </location>
    <ligand>
        <name>L-histidine</name>
        <dbReference type="ChEBI" id="CHEBI:57595"/>
    </ligand>
</feature>
<keyword evidence="6 9" id="KW-0648">Protein biosynthesis</keyword>
<dbReference type="AlphaFoldDB" id="A0A941F4R2"/>
<dbReference type="InterPro" id="IPR004516">
    <property type="entry name" value="HisRS/HisZ"/>
</dbReference>
<evidence type="ECO:0000256" key="7">
    <source>
        <dbReference type="ARBA" id="ARBA00023146"/>
    </source>
</evidence>
<feature type="domain" description="Aminoacyl-transfer RNA synthetases class-II family profile" evidence="11">
    <location>
        <begin position="1"/>
        <end position="428"/>
    </location>
</feature>
<reference evidence="12" key="1">
    <citation type="journal article" date="2018" name="Int. J. Syst. Evol. Microbiol.">
        <title>Carboxylicivirga sediminis sp. nov., isolated from coastal sediment.</title>
        <authorList>
            <person name="Wang F.Q."/>
            <person name="Ren L.H."/>
            <person name="Zou R.J."/>
            <person name="Sun Y.Z."/>
            <person name="Liu X.J."/>
            <person name="Jiang F."/>
            <person name="Liu L.J."/>
        </authorList>
    </citation>
    <scope>NUCLEOTIDE SEQUENCE</scope>
    <source>
        <strain evidence="12">JR1</strain>
    </source>
</reference>
<dbReference type="EC" id="6.1.1.21" evidence="9"/>
<keyword evidence="9" id="KW-0963">Cytoplasm</keyword>
<dbReference type="CDD" id="cd00773">
    <property type="entry name" value="HisRS-like_core"/>
    <property type="match status" value="1"/>
</dbReference>
<dbReference type="SUPFAM" id="SSF52954">
    <property type="entry name" value="Class II aaRS ABD-related"/>
    <property type="match status" value="1"/>
</dbReference>
<evidence type="ECO:0000256" key="10">
    <source>
        <dbReference type="PIRSR" id="PIRSR001549-1"/>
    </source>
</evidence>
<dbReference type="RefSeq" id="WP_212191454.1">
    <property type="nucleotide sequence ID" value="NZ_JAGTAR010000019.1"/>
</dbReference>
<keyword evidence="3 9" id="KW-0436">Ligase</keyword>
<evidence type="ECO:0000256" key="5">
    <source>
        <dbReference type="ARBA" id="ARBA00022840"/>
    </source>
</evidence>
<comment type="caution">
    <text evidence="12">The sequence shown here is derived from an EMBL/GenBank/DDBJ whole genome shotgun (WGS) entry which is preliminary data.</text>
</comment>
<feature type="binding site" evidence="10">
    <location>
        <begin position="133"/>
        <end position="135"/>
    </location>
    <ligand>
        <name>L-histidine</name>
        <dbReference type="ChEBI" id="CHEBI:57595"/>
    </ligand>
</feature>
<accession>A0A941F4R2</accession>
<gene>
    <name evidence="9" type="primary">hisS</name>
    <name evidence="12" type="ORF">KDU71_12690</name>
</gene>
<feature type="binding site" evidence="10">
    <location>
        <position position="325"/>
    </location>
    <ligand>
        <name>L-histidine</name>
        <dbReference type="ChEBI" id="CHEBI:57595"/>
    </ligand>
</feature>
<keyword evidence="13" id="KW-1185">Reference proteome</keyword>
<dbReference type="Gene3D" id="3.30.930.10">
    <property type="entry name" value="Bira Bifunctional Protein, Domain 2"/>
    <property type="match status" value="1"/>
</dbReference>
<dbReference type="GO" id="GO:0005737">
    <property type="term" value="C:cytoplasm"/>
    <property type="evidence" value="ECO:0007669"/>
    <property type="project" value="UniProtKB-SubCell"/>
</dbReference>
<dbReference type="InterPro" id="IPR036621">
    <property type="entry name" value="Anticodon-bd_dom_sf"/>
</dbReference>
<evidence type="ECO:0000256" key="3">
    <source>
        <dbReference type="ARBA" id="ARBA00022598"/>
    </source>
</evidence>